<comment type="caution">
    <text evidence="1">The sequence shown here is derived from an EMBL/GenBank/DDBJ whole genome shotgun (WGS) entry which is preliminary data.</text>
</comment>
<evidence type="ECO:0000313" key="1">
    <source>
        <dbReference type="EMBL" id="KNZ47844.1"/>
    </source>
</evidence>
<organism evidence="1 2">
    <name type="scientific">Puccinia sorghi</name>
    <dbReference type="NCBI Taxonomy" id="27349"/>
    <lineage>
        <taxon>Eukaryota</taxon>
        <taxon>Fungi</taxon>
        <taxon>Dikarya</taxon>
        <taxon>Basidiomycota</taxon>
        <taxon>Pucciniomycotina</taxon>
        <taxon>Pucciniomycetes</taxon>
        <taxon>Pucciniales</taxon>
        <taxon>Pucciniaceae</taxon>
        <taxon>Puccinia</taxon>
    </lineage>
</organism>
<dbReference type="Proteomes" id="UP000037035">
    <property type="component" value="Unassembled WGS sequence"/>
</dbReference>
<gene>
    <name evidence="1" type="ORF">VP01_609g7</name>
</gene>
<proteinExistence type="predicted"/>
<dbReference type="EMBL" id="LAVV01011385">
    <property type="protein sequence ID" value="KNZ47844.1"/>
    <property type="molecule type" value="Genomic_DNA"/>
</dbReference>
<evidence type="ECO:0000313" key="2">
    <source>
        <dbReference type="Proteomes" id="UP000037035"/>
    </source>
</evidence>
<name>A0A0L6UH33_9BASI</name>
<accession>A0A0L6UH33</accession>
<reference evidence="1 2" key="1">
    <citation type="submission" date="2015-08" db="EMBL/GenBank/DDBJ databases">
        <title>Next Generation Sequencing and Analysis of the Genome of Puccinia sorghi L Schw, the Causal Agent of Maize Common Rust.</title>
        <authorList>
            <person name="Rochi L."/>
            <person name="Burguener G."/>
            <person name="Darino M."/>
            <person name="Turjanski A."/>
            <person name="Kreff E."/>
            <person name="Dieguez M.J."/>
            <person name="Sacco F."/>
        </authorList>
    </citation>
    <scope>NUCLEOTIDE SEQUENCE [LARGE SCALE GENOMIC DNA]</scope>
    <source>
        <strain evidence="1 2">RO10H11247</strain>
    </source>
</reference>
<protein>
    <submittedName>
        <fullName evidence="1">Uncharacterized protein</fullName>
    </submittedName>
</protein>
<keyword evidence="2" id="KW-1185">Reference proteome</keyword>
<dbReference type="VEuPathDB" id="FungiDB:VP01_609g7"/>
<dbReference type="OrthoDB" id="418757at2759"/>
<dbReference type="AlphaFoldDB" id="A0A0L6UH33"/>
<sequence>MWDSKNQLPDLSKTTFRAWKQKILGHCQQPGLNKFITSNTVPSDPTTIMKKTLLNCGNSSRTTTRPKLLATTPKFITTLSPFNLKTPILPPISRRNIGLKLPEKFSSTKEFLYSKRPLTIELMANPLMLIM</sequence>